<evidence type="ECO:0008006" key="6">
    <source>
        <dbReference type="Google" id="ProtNLM"/>
    </source>
</evidence>
<comment type="similarity">
    <text evidence="3">Belongs to the DegT/DnrJ/EryC1 family.</text>
</comment>
<organism evidence="4 5">
    <name type="scientific">Candidatus Gottesmanbacteria bacterium RBG_16_38_7b</name>
    <dbReference type="NCBI Taxonomy" id="1798372"/>
    <lineage>
        <taxon>Bacteria</taxon>
        <taxon>Candidatus Gottesmaniibacteriota</taxon>
    </lineage>
</organism>
<reference evidence="4 5" key="1">
    <citation type="journal article" date="2016" name="Nat. Commun.">
        <title>Thousands of microbial genomes shed light on interconnected biogeochemical processes in an aquifer system.</title>
        <authorList>
            <person name="Anantharaman K."/>
            <person name="Brown C.T."/>
            <person name="Hug L.A."/>
            <person name="Sharon I."/>
            <person name="Castelle C.J."/>
            <person name="Probst A.J."/>
            <person name="Thomas B.C."/>
            <person name="Singh A."/>
            <person name="Wilkins M.J."/>
            <person name="Karaoz U."/>
            <person name="Brodie E.L."/>
            <person name="Williams K.H."/>
            <person name="Hubbard S.S."/>
            <person name="Banfield J.F."/>
        </authorList>
    </citation>
    <scope>NUCLEOTIDE SEQUENCE [LARGE SCALE GENOMIC DNA]</scope>
</reference>
<accession>A0A1F5YHH7</accession>
<proteinExistence type="inferred from homology"/>
<dbReference type="Gene3D" id="3.90.1150.10">
    <property type="entry name" value="Aspartate Aminotransferase, domain 1"/>
    <property type="match status" value="1"/>
</dbReference>
<sequence length="418" mass="48083">MFDRPIAISLSPNTKPDDVRQAASSLLNIYNWQKGSWEKKVISWFKKYFQVNQVYLFNSGRSALYCLLKSFNIGPGMEVIIQSFTCVAVPDPIIWVGAKPVYSDIDNSLNIDPAQLTQYITDKTKAIIVQHTFGIPAQIHMIKKITQKYNLILIEDCAHSLGATHQGKRIGSFGDAAFFSFGRDKVISSVFGGAAFIRNKSENLKNLSNIYSSLSYPDYKWIVKQVIHPLAFFFILPLYNYYLGKFILYCFQKITLLSKPIEPIELTGGLPSFIPYKLPNALARLAYHQLKKLSLFNVRRQAIARFYFRQLKDINNIFLPPDNKEAIYLRFNILVKNRDKLYRFFRQYHILLGLWYANVIDPAGVEFDKIAYTKGSSEYAEKMASLSLNLPTYPSLTDKDSGYIVELIRKYADKNNRR</sequence>
<dbReference type="GO" id="GO:0008483">
    <property type="term" value="F:transaminase activity"/>
    <property type="evidence" value="ECO:0007669"/>
    <property type="project" value="TreeGrafter"/>
</dbReference>
<dbReference type="PANTHER" id="PTHR30244:SF34">
    <property type="entry name" value="DTDP-4-AMINO-4,6-DIDEOXYGALACTOSE TRANSAMINASE"/>
    <property type="match status" value="1"/>
</dbReference>
<dbReference type="AlphaFoldDB" id="A0A1F5YHH7"/>
<dbReference type="EMBL" id="MFJB01000062">
    <property type="protein sequence ID" value="OGF99426.1"/>
    <property type="molecule type" value="Genomic_DNA"/>
</dbReference>
<dbReference type="InterPro" id="IPR015422">
    <property type="entry name" value="PyrdxlP-dep_Trfase_small"/>
</dbReference>
<evidence type="ECO:0000313" key="5">
    <source>
        <dbReference type="Proteomes" id="UP000177396"/>
    </source>
</evidence>
<dbReference type="Proteomes" id="UP000177396">
    <property type="component" value="Unassembled WGS sequence"/>
</dbReference>
<feature type="active site" description="Proton acceptor" evidence="1">
    <location>
        <position position="185"/>
    </location>
</feature>
<dbReference type="GO" id="GO:0030170">
    <property type="term" value="F:pyridoxal phosphate binding"/>
    <property type="evidence" value="ECO:0007669"/>
    <property type="project" value="TreeGrafter"/>
</dbReference>
<dbReference type="Pfam" id="PF01041">
    <property type="entry name" value="DegT_DnrJ_EryC1"/>
    <property type="match status" value="2"/>
</dbReference>
<keyword evidence="2 3" id="KW-0663">Pyridoxal phosphate</keyword>
<name>A0A1F5YHH7_9BACT</name>
<evidence type="ECO:0000256" key="3">
    <source>
        <dbReference type="RuleBase" id="RU004508"/>
    </source>
</evidence>
<evidence type="ECO:0000256" key="2">
    <source>
        <dbReference type="PIRSR" id="PIRSR000390-2"/>
    </source>
</evidence>
<dbReference type="GO" id="GO:0000271">
    <property type="term" value="P:polysaccharide biosynthetic process"/>
    <property type="evidence" value="ECO:0007669"/>
    <property type="project" value="TreeGrafter"/>
</dbReference>
<dbReference type="InterPro" id="IPR015421">
    <property type="entry name" value="PyrdxlP-dep_Trfase_major"/>
</dbReference>
<gene>
    <name evidence="4" type="ORF">A2153_03470</name>
</gene>
<evidence type="ECO:0000256" key="1">
    <source>
        <dbReference type="PIRSR" id="PIRSR000390-1"/>
    </source>
</evidence>
<dbReference type="PANTHER" id="PTHR30244">
    <property type="entry name" value="TRANSAMINASE"/>
    <property type="match status" value="1"/>
</dbReference>
<dbReference type="Gene3D" id="3.40.640.10">
    <property type="entry name" value="Type I PLP-dependent aspartate aminotransferase-like (Major domain)"/>
    <property type="match status" value="1"/>
</dbReference>
<feature type="modified residue" description="N6-(pyridoxal phosphate)lysine" evidence="2">
    <location>
        <position position="185"/>
    </location>
</feature>
<protein>
    <recommendedName>
        <fullName evidence="6">Aminotransferase</fullName>
    </recommendedName>
</protein>
<comment type="caution">
    <text evidence="4">The sequence shown here is derived from an EMBL/GenBank/DDBJ whole genome shotgun (WGS) entry which is preliminary data.</text>
</comment>
<dbReference type="PIRSF" id="PIRSF000390">
    <property type="entry name" value="PLP_StrS"/>
    <property type="match status" value="1"/>
</dbReference>
<dbReference type="InterPro" id="IPR015424">
    <property type="entry name" value="PyrdxlP-dep_Trfase"/>
</dbReference>
<evidence type="ECO:0000313" key="4">
    <source>
        <dbReference type="EMBL" id="OGF99426.1"/>
    </source>
</evidence>
<dbReference type="InterPro" id="IPR000653">
    <property type="entry name" value="DegT/StrS_aminotransferase"/>
</dbReference>
<dbReference type="SUPFAM" id="SSF53383">
    <property type="entry name" value="PLP-dependent transferases"/>
    <property type="match status" value="1"/>
</dbReference>